<dbReference type="InterPro" id="IPR027417">
    <property type="entry name" value="P-loop_NTPase"/>
</dbReference>
<evidence type="ECO:0000313" key="1">
    <source>
        <dbReference type="EMBL" id="TPW32067.1"/>
    </source>
</evidence>
<dbReference type="SUPFAM" id="SSF52540">
    <property type="entry name" value="P-loop containing nucleoside triphosphate hydrolases"/>
    <property type="match status" value="1"/>
</dbReference>
<keyword evidence="2" id="KW-1185">Reference proteome</keyword>
<dbReference type="GO" id="GO:0005886">
    <property type="term" value="C:plasma membrane"/>
    <property type="evidence" value="ECO:0007669"/>
    <property type="project" value="TreeGrafter"/>
</dbReference>
<reference evidence="1 2" key="1">
    <citation type="submission" date="2019-06" db="EMBL/GenBank/DDBJ databases">
        <authorList>
            <person name="Li M."/>
        </authorList>
    </citation>
    <scope>NUCLEOTIDE SEQUENCE [LARGE SCALE GENOMIC DNA]</scope>
    <source>
        <strain evidence="1 2">BGMRC6574</strain>
    </source>
</reference>
<dbReference type="OrthoDB" id="7390113at2"/>
<dbReference type="Gene3D" id="1.10.8.60">
    <property type="match status" value="1"/>
</dbReference>
<dbReference type="NCBIfam" id="NF006571">
    <property type="entry name" value="PRK09087.1"/>
    <property type="match status" value="1"/>
</dbReference>
<gene>
    <name evidence="1" type="ORF">FJU11_02465</name>
</gene>
<dbReference type="PANTHER" id="PTHR30050:SF5">
    <property type="entry name" value="DNAA REGULATORY INACTIVATOR HDA"/>
    <property type="match status" value="1"/>
</dbReference>
<evidence type="ECO:0000313" key="2">
    <source>
        <dbReference type="Proteomes" id="UP000320314"/>
    </source>
</evidence>
<proteinExistence type="predicted"/>
<dbReference type="GO" id="GO:0006270">
    <property type="term" value="P:DNA replication initiation"/>
    <property type="evidence" value="ECO:0007669"/>
    <property type="project" value="TreeGrafter"/>
</dbReference>
<dbReference type="Gene3D" id="3.40.50.300">
    <property type="entry name" value="P-loop containing nucleotide triphosphate hydrolases"/>
    <property type="match status" value="1"/>
</dbReference>
<dbReference type="PANTHER" id="PTHR30050">
    <property type="entry name" value="CHROMOSOMAL REPLICATION INITIATOR PROTEIN DNAA"/>
    <property type="match status" value="1"/>
</dbReference>
<sequence length="227" mass="24228">MNGQAHQIPLSFTHDAARTRDDLAVCEPVRAAVGIVDRWPDWGSPVVVLAGPPGCGKSHLANIWRERSGATTVLPGESAARTGAEAASEGPVLIEDADRAGFANTALFHIINAVRQAGTSVLMTARARPAAWAVTLPDLASRLAAATVVEIGEPDEPLLAQVIFKLFADRQIEIDDKVVHYLVMRMERSLFAAQDLVARMDEIALSRSVRITRAVAAEALAQAEHAG</sequence>
<accession>A0A506UH28</accession>
<dbReference type="AlphaFoldDB" id="A0A506UH28"/>
<dbReference type="GO" id="GO:0003688">
    <property type="term" value="F:DNA replication origin binding"/>
    <property type="evidence" value="ECO:0007669"/>
    <property type="project" value="TreeGrafter"/>
</dbReference>
<dbReference type="RefSeq" id="WP_141165423.1">
    <property type="nucleotide sequence ID" value="NZ_VHLH01000002.1"/>
</dbReference>
<comment type="caution">
    <text evidence="1">The sequence shown here is derived from an EMBL/GenBank/DDBJ whole genome shotgun (WGS) entry which is preliminary data.</text>
</comment>
<protein>
    <submittedName>
        <fullName evidence="1">Uncharacterized protein</fullName>
    </submittedName>
</protein>
<organism evidence="1 2">
    <name type="scientific">Pararhizobium mangrovi</name>
    <dbReference type="NCBI Taxonomy" id="2590452"/>
    <lineage>
        <taxon>Bacteria</taxon>
        <taxon>Pseudomonadati</taxon>
        <taxon>Pseudomonadota</taxon>
        <taxon>Alphaproteobacteria</taxon>
        <taxon>Hyphomicrobiales</taxon>
        <taxon>Rhizobiaceae</taxon>
        <taxon>Rhizobium/Agrobacterium group</taxon>
        <taxon>Pararhizobium</taxon>
    </lineage>
</organism>
<dbReference type="Proteomes" id="UP000320314">
    <property type="component" value="Unassembled WGS sequence"/>
</dbReference>
<name>A0A506UH28_9HYPH</name>
<dbReference type="EMBL" id="VHLH01000002">
    <property type="protein sequence ID" value="TPW32067.1"/>
    <property type="molecule type" value="Genomic_DNA"/>
</dbReference>